<dbReference type="Proteomes" id="UP000054843">
    <property type="component" value="Unassembled WGS sequence"/>
</dbReference>
<comment type="caution">
    <text evidence="1">The sequence shown here is derived from an EMBL/GenBank/DDBJ whole genome shotgun (WGS) entry which is preliminary data.</text>
</comment>
<dbReference type="AlphaFoldDB" id="A0A0V1MVZ7"/>
<keyword evidence="2" id="KW-1185">Reference proteome</keyword>
<name>A0A0V1MVZ7_9BILA</name>
<protein>
    <submittedName>
        <fullName evidence="1">Uncharacterized protein</fullName>
    </submittedName>
</protein>
<reference evidence="1 2" key="1">
    <citation type="submission" date="2015-01" db="EMBL/GenBank/DDBJ databases">
        <title>Evolution of Trichinella species and genotypes.</title>
        <authorList>
            <person name="Korhonen P.K."/>
            <person name="Edoardo P."/>
            <person name="Giuseppe L.R."/>
            <person name="Gasser R.B."/>
        </authorList>
    </citation>
    <scope>NUCLEOTIDE SEQUENCE [LARGE SCALE GENOMIC DNA]</scope>
    <source>
        <strain evidence="1">ISS1980</strain>
    </source>
</reference>
<accession>A0A0V1MVZ7</accession>
<evidence type="ECO:0000313" key="1">
    <source>
        <dbReference type="EMBL" id="KRZ75807.1"/>
    </source>
</evidence>
<dbReference type="EMBL" id="JYDO01000034">
    <property type="protein sequence ID" value="KRZ75807.1"/>
    <property type="molecule type" value="Genomic_DNA"/>
</dbReference>
<sequence length="189" mass="20888">MDSTLHAQYDHLRRTVDALTALGKDPRKGELSPAEITIAISRDRLPTPARIKWDEKTKADQTMAANLGQPMKLEPKLRISLRGRSGEGAKFLHAAVSSPILREDSSRIEETPELEIARPRKTKRAAAQHALLSMEKHQEELSETELALCEIRQSGTHERNTGTSAKGACKEKTAEVIEAQVNISATECD</sequence>
<evidence type="ECO:0000313" key="2">
    <source>
        <dbReference type="Proteomes" id="UP000054843"/>
    </source>
</evidence>
<organism evidence="1 2">
    <name type="scientific">Trichinella papuae</name>
    <dbReference type="NCBI Taxonomy" id="268474"/>
    <lineage>
        <taxon>Eukaryota</taxon>
        <taxon>Metazoa</taxon>
        <taxon>Ecdysozoa</taxon>
        <taxon>Nematoda</taxon>
        <taxon>Enoplea</taxon>
        <taxon>Dorylaimia</taxon>
        <taxon>Trichinellida</taxon>
        <taxon>Trichinellidae</taxon>
        <taxon>Trichinella</taxon>
    </lineage>
</organism>
<proteinExistence type="predicted"/>
<gene>
    <name evidence="1" type="ORF">T10_1526</name>
</gene>